<evidence type="ECO:0000313" key="3">
    <source>
        <dbReference type="Proteomes" id="UP000182719"/>
    </source>
</evidence>
<dbReference type="PROSITE" id="PS51257">
    <property type="entry name" value="PROKAR_LIPOPROTEIN"/>
    <property type="match status" value="1"/>
</dbReference>
<sequence length="180" mass="19708">MRRRVLLSWMGACPLLAACGPSSFKTELRGETAVPAAMPGTLTPLNAFPAIGSFAALDFDENQDFKNQDVSKDEVDSVRLQSLEVRLLSPGGADFGFLDTLEFFAKAGDLEVRIARRRGIAQLGLQAPYPVLRMELEDEELQPFIAAPSMSILVRGRGRLPEQEVRLQAVVLLGVEVGFF</sequence>
<organism evidence="2 3">
    <name type="scientific">Stigmatella aurantiaca</name>
    <dbReference type="NCBI Taxonomy" id="41"/>
    <lineage>
        <taxon>Bacteria</taxon>
        <taxon>Pseudomonadati</taxon>
        <taxon>Myxococcota</taxon>
        <taxon>Myxococcia</taxon>
        <taxon>Myxococcales</taxon>
        <taxon>Cystobacterineae</taxon>
        <taxon>Archangiaceae</taxon>
        <taxon>Stigmatella</taxon>
    </lineage>
</organism>
<dbReference type="RefSeq" id="WP_075007912.1">
    <property type="nucleotide sequence ID" value="NZ_FOAP01000009.1"/>
</dbReference>
<protein>
    <recommendedName>
        <fullName evidence="4">Lipoprotein</fullName>
    </recommendedName>
</protein>
<dbReference type="OrthoDB" id="5515643at2"/>
<accession>A0A1H7TZQ1</accession>
<reference evidence="3" key="1">
    <citation type="submission" date="2016-10" db="EMBL/GenBank/DDBJ databases">
        <authorList>
            <person name="Varghese N."/>
            <person name="Submissions S."/>
        </authorList>
    </citation>
    <scope>NUCLEOTIDE SEQUENCE [LARGE SCALE GENOMIC DNA]</scope>
    <source>
        <strain evidence="3">DSM 17044</strain>
    </source>
</reference>
<dbReference type="Proteomes" id="UP000182719">
    <property type="component" value="Unassembled WGS sequence"/>
</dbReference>
<evidence type="ECO:0000256" key="1">
    <source>
        <dbReference type="SAM" id="SignalP"/>
    </source>
</evidence>
<name>A0A1H7TZQ1_STIAU</name>
<keyword evidence="1" id="KW-0732">Signal</keyword>
<keyword evidence="3" id="KW-1185">Reference proteome</keyword>
<proteinExistence type="predicted"/>
<feature type="chain" id="PRO_5010220268" description="Lipoprotein" evidence="1">
    <location>
        <begin position="18"/>
        <end position="180"/>
    </location>
</feature>
<evidence type="ECO:0000313" key="2">
    <source>
        <dbReference type="EMBL" id="SEL90163.1"/>
    </source>
</evidence>
<feature type="signal peptide" evidence="1">
    <location>
        <begin position="1"/>
        <end position="17"/>
    </location>
</feature>
<dbReference type="EMBL" id="FOAP01000009">
    <property type="protein sequence ID" value="SEL90163.1"/>
    <property type="molecule type" value="Genomic_DNA"/>
</dbReference>
<gene>
    <name evidence="2" type="ORF">SAMN05444354_109243</name>
</gene>
<evidence type="ECO:0008006" key="4">
    <source>
        <dbReference type="Google" id="ProtNLM"/>
    </source>
</evidence>
<dbReference type="AlphaFoldDB" id="A0A1H7TZQ1"/>